<dbReference type="Gene3D" id="3.40.50.2000">
    <property type="entry name" value="Glycogen Phosphorylase B"/>
    <property type="match status" value="2"/>
</dbReference>
<protein>
    <submittedName>
        <fullName evidence="3">N-acetyl-alpha-D-glucosaminyl L-malate synthase BshA</fullName>
    </submittedName>
</protein>
<dbReference type="Pfam" id="PF00534">
    <property type="entry name" value="Glycos_transf_1"/>
    <property type="match status" value="1"/>
</dbReference>
<dbReference type="EMBL" id="JAFIDN010000011">
    <property type="protein sequence ID" value="MBP3193578.1"/>
    <property type="molecule type" value="Genomic_DNA"/>
</dbReference>
<dbReference type="PANTHER" id="PTHR45947">
    <property type="entry name" value="SULFOQUINOVOSYL TRANSFERASE SQD2"/>
    <property type="match status" value="1"/>
</dbReference>
<dbReference type="Pfam" id="PF13439">
    <property type="entry name" value="Glyco_transf_4"/>
    <property type="match status" value="1"/>
</dbReference>
<evidence type="ECO:0000259" key="2">
    <source>
        <dbReference type="Pfam" id="PF13439"/>
    </source>
</evidence>
<evidence type="ECO:0000313" key="3">
    <source>
        <dbReference type="EMBL" id="MBP3193578.1"/>
    </source>
</evidence>
<dbReference type="InterPro" id="IPR023881">
    <property type="entry name" value="Thiol_BshA"/>
</dbReference>
<dbReference type="GO" id="GO:0016757">
    <property type="term" value="F:glycosyltransferase activity"/>
    <property type="evidence" value="ECO:0007669"/>
    <property type="project" value="InterPro"/>
</dbReference>
<dbReference type="PANTHER" id="PTHR45947:SF3">
    <property type="entry name" value="SULFOQUINOVOSYL TRANSFERASE SQD2"/>
    <property type="match status" value="1"/>
</dbReference>
<sequence length="386" mass="43195">MNIGIVLYPTYGGSGVVATELGKGLAQRGHNVHFVSYARPMRLDEFHERISFHEVSFSAYPLFEYPPYDLALASHLVDIIKFHKLDLLHVHYAIPHATSAYLAKQILGETGQHIPVITTLHGTDITIVGSDPSYAPVVTFSINKSDGVTAVSEYLRNETCNRFDIENEIEVIPNFIDLERFKRSEKSHFKKALCPNGEKVLVHVSNFREVKRVSDTVELFDKVLKSGIEAHLLLVGDGPDRQKVENRCRELGICEHVRFLGKQEKIEDILSIADLFLIPSGSETFGLAALEAMSCSVPVISSNIGGLPELNIHGETGYLCDLGDTDAMGDYAISILSDDELQQKLSRNARKRAEVFEQSLVIDHYESYYRKVMKRMEETQGSPTVK</sequence>
<feature type="domain" description="Glycosyl transferase family 1" evidence="1">
    <location>
        <begin position="187"/>
        <end position="352"/>
    </location>
</feature>
<feature type="domain" description="Glycosyltransferase subfamily 4-like N-terminal" evidence="2">
    <location>
        <begin position="11"/>
        <end position="180"/>
    </location>
</feature>
<evidence type="ECO:0000313" key="4">
    <source>
        <dbReference type="Proteomes" id="UP000673975"/>
    </source>
</evidence>
<dbReference type="Proteomes" id="UP000673975">
    <property type="component" value="Unassembled WGS sequence"/>
</dbReference>
<dbReference type="InterPro" id="IPR001296">
    <property type="entry name" value="Glyco_trans_1"/>
</dbReference>
<organism evidence="3 4">
    <name type="scientific">Natronogracilivirga saccharolytica</name>
    <dbReference type="NCBI Taxonomy" id="2812953"/>
    <lineage>
        <taxon>Bacteria</taxon>
        <taxon>Pseudomonadati</taxon>
        <taxon>Balneolota</taxon>
        <taxon>Balneolia</taxon>
        <taxon>Balneolales</taxon>
        <taxon>Cyclonatronaceae</taxon>
        <taxon>Natronogracilivirga</taxon>
    </lineage>
</organism>
<comment type="caution">
    <text evidence="3">The sequence shown here is derived from an EMBL/GenBank/DDBJ whole genome shotgun (WGS) entry which is preliminary data.</text>
</comment>
<gene>
    <name evidence="3" type="primary">bshA</name>
    <name evidence="3" type="ORF">NATSA_12955</name>
</gene>
<accession>A0A8J7RP30</accession>
<dbReference type="SUPFAM" id="SSF53756">
    <property type="entry name" value="UDP-Glycosyltransferase/glycogen phosphorylase"/>
    <property type="match status" value="1"/>
</dbReference>
<dbReference type="InterPro" id="IPR050194">
    <property type="entry name" value="Glycosyltransferase_grp1"/>
</dbReference>
<evidence type="ECO:0000259" key="1">
    <source>
        <dbReference type="Pfam" id="PF00534"/>
    </source>
</evidence>
<dbReference type="NCBIfam" id="TIGR03999">
    <property type="entry name" value="thiol_BshA"/>
    <property type="match status" value="1"/>
</dbReference>
<dbReference type="InterPro" id="IPR028098">
    <property type="entry name" value="Glyco_trans_4-like_N"/>
</dbReference>
<dbReference type="RefSeq" id="WP_210513032.1">
    <property type="nucleotide sequence ID" value="NZ_JAFIDN010000011.1"/>
</dbReference>
<proteinExistence type="predicted"/>
<reference evidence="3" key="1">
    <citation type="submission" date="2021-02" db="EMBL/GenBank/DDBJ databases">
        <title>Natronogracilivirga saccharolytica gen. nov. sp. nov. a new anaerobic, haloalkiliphilic carbohydrate-fermenting bacterium from soda lake and proposing of Cyclonatronumiaceae fam. nov. in the phylum Balneolaeota.</title>
        <authorList>
            <person name="Zhilina T.N."/>
            <person name="Sorokin D.Y."/>
            <person name="Zavarzina D.G."/>
            <person name="Toshchakov S.V."/>
            <person name="Kublanov I.V."/>
        </authorList>
    </citation>
    <scope>NUCLEOTIDE SEQUENCE</scope>
    <source>
        <strain evidence="3">Z-1702</strain>
    </source>
</reference>
<dbReference type="GO" id="GO:0071793">
    <property type="term" value="P:bacillithiol biosynthetic process"/>
    <property type="evidence" value="ECO:0007669"/>
    <property type="project" value="InterPro"/>
</dbReference>
<name>A0A8J7RP30_9BACT</name>
<dbReference type="AlphaFoldDB" id="A0A8J7RP30"/>
<keyword evidence="4" id="KW-1185">Reference proteome</keyword>